<feature type="domain" description="Aldehyde dehydrogenase" evidence="10">
    <location>
        <begin position="109"/>
        <end position="299"/>
    </location>
</feature>
<proteinExistence type="inferred from homology"/>
<dbReference type="Gene3D" id="3.40.605.10">
    <property type="entry name" value="Aldehyde Dehydrogenase, Chain A, domain 1"/>
    <property type="match status" value="1"/>
</dbReference>
<evidence type="ECO:0000256" key="3">
    <source>
        <dbReference type="ARBA" id="ARBA00038980"/>
    </source>
</evidence>
<dbReference type="InterPro" id="IPR002885">
    <property type="entry name" value="PPR_rpt"/>
</dbReference>
<evidence type="ECO:0000256" key="9">
    <source>
        <dbReference type="PROSITE-ProRule" id="PRU00708"/>
    </source>
</evidence>
<evidence type="ECO:0000256" key="2">
    <source>
        <dbReference type="ARBA" id="ARBA00023002"/>
    </source>
</evidence>
<keyword evidence="2" id="KW-0560">Oxidoreductase</keyword>
<sequence>MEPCFEGVRVELAAGGGVAEAGAGGEGGGEGVVVGAEVVGGVELEEEVEGVCVVVVTSGDLVSYCAEEGVRNLGEGKFLVSDSFPGNERTKYCLTSKTRHVKLLKLGTNICNSGQRCTALKLVLAMESVADSLVEKVNAKVAKLTVGLPEENCDMTPVVTESSANFIEGLVMDAKKKGATFCQEYKRDGNLIWPLLLDNVRPDMRIAWEEPFGPVLPVIRINTVEEGIHHYNASNFGLQGCVFTRDINKAILISDAMESGTIQINSAPARGPDHFPFQGLKDSGIGSQGVSNSINLMTKKVIDWIKDGMDLESSHQKKTEMFLIRLTKDESEVNLAIGEAAIEFSESGNGQAQMKSLSSSCAAHGNLRLGRTVAGFLLQREQNNPAVYVQLSNIYANAGQWEEATNLREMMKSHGVEPICNSFEFSYKTCAISLLLAKGGVKG</sequence>
<dbReference type="Pfam" id="PF00171">
    <property type="entry name" value="Aldedh"/>
    <property type="match status" value="1"/>
</dbReference>
<feature type="repeat" description="PPR" evidence="9">
    <location>
        <begin position="384"/>
        <end position="418"/>
    </location>
</feature>
<gene>
    <name evidence="11" type="ORF">RHGRI_030382</name>
</gene>
<dbReference type="AlphaFoldDB" id="A0AAV6IMQ1"/>
<dbReference type="Pfam" id="PF20431">
    <property type="entry name" value="E_motif"/>
    <property type="match status" value="1"/>
</dbReference>
<dbReference type="InterPro" id="IPR046848">
    <property type="entry name" value="E_motif"/>
</dbReference>
<keyword evidence="12" id="KW-1185">Reference proteome</keyword>
<evidence type="ECO:0000313" key="11">
    <source>
        <dbReference type="EMBL" id="KAG5529991.1"/>
    </source>
</evidence>
<dbReference type="EMBL" id="JACTNZ010000010">
    <property type="protein sequence ID" value="KAG5529991.1"/>
    <property type="molecule type" value="Genomic_DNA"/>
</dbReference>
<dbReference type="EC" id="1.2.1.9" evidence="3"/>
<evidence type="ECO:0000313" key="12">
    <source>
        <dbReference type="Proteomes" id="UP000823749"/>
    </source>
</evidence>
<evidence type="ECO:0000256" key="4">
    <source>
        <dbReference type="ARBA" id="ARBA00040853"/>
    </source>
</evidence>
<dbReference type="Gene3D" id="3.40.309.10">
    <property type="entry name" value="Aldehyde Dehydrogenase, Chain A, domain 2"/>
    <property type="match status" value="1"/>
</dbReference>
<accession>A0AAV6IMQ1</accession>
<dbReference type="InterPro" id="IPR016163">
    <property type="entry name" value="Ald_DH_C"/>
</dbReference>
<evidence type="ECO:0000256" key="6">
    <source>
        <dbReference type="ARBA" id="ARBA00042646"/>
    </source>
</evidence>
<reference evidence="11" key="1">
    <citation type="submission" date="2020-08" db="EMBL/GenBank/DDBJ databases">
        <title>Plant Genome Project.</title>
        <authorList>
            <person name="Zhang R.-G."/>
        </authorList>
    </citation>
    <scope>NUCLEOTIDE SEQUENCE</scope>
    <source>
        <strain evidence="11">WSP0</strain>
        <tissue evidence="11">Leaf</tissue>
    </source>
</reference>
<evidence type="ECO:0000256" key="5">
    <source>
        <dbReference type="ARBA" id="ARBA00042470"/>
    </source>
</evidence>
<evidence type="ECO:0000256" key="8">
    <source>
        <dbReference type="ARBA" id="ARBA00049186"/>
    </source>
</evidence>
<dbReference type="InterPro" id="IPR015590">
    <property type="entry name" value="Aldehyde_DH_dom"/>
</dbReference>
<dbReference type="PROSITE" id="PS51375">
    <property type="entry name" value="PPR"/>
    <property type="match status" value="1"/>
</dbReference>
<comment type="caution">
    <text evidence="11">The sequence shown here is derived from an EMBL/GenBank/DDBJ whole genome shotgun (WGS) entry which is preliminary data.</text>
</comment>
<dbReference type="InterPro" id="IPR051020">
    <property type="entry name" value="ALDH-related_metabolic_enz"/>
</dbReference>
<evidence type="ECO:0000256" key="7">
    <source>
        <dbReference type="ARBA" id="ARBA00043052"/>
    </source>
</evidence>
<evidence type="ECO:0000256" key="1">
    <source>
        <dbReference type="ARBA" id="ARBA00009986"/>
    </source>
</evidence>
<comment type="similarity">
    <text evidence="1">Belongs to the aldehyde dehydrogenase family.</text>
</comment>
<organism evidence="11 12">
    <name type="scientific">Rhododendron griersonianum</name>
    <dbReference type="NCBI Taxonomy" id="479676"/>
    <lineage>
        <taxon>Eukaryota</taxon>
        <taxon>Viridiplantae</taxon>
        <taxon>Streptophyta</taxon>
        <taxon>Embryophyta</taxon>
        <taxon>Tracheophyta</taxon>
        <taxon>Spermatophyta</taxon>
        <taxon>Magnoliopsida</taxon>
        <taxon>eudicotyledons</taxon>
        <taxon>Gunneridae</taxon>
        <taxon>Pentapetalae</taxon>
        <taxon>asterids</taxon>
        <taxon>Ericales</taxon>
        <taxon>Ericaceae</taxon>
        <taxon>Ericoideae</taxon>
        <taxon>Rhodoreae</taxon>
        <taxon>Rhododendron</taxon>
    </lineage>
</organism>
<protein>
    <recommendedName>
        <fullName evidence="4">NADP-dependent glyceraldehyde-3-phosphate dehydrogenase</fullName>
        <ecNumber evidence="3">1.2.1.9</ecNumber>
    </recommendedName>
    <alternativeName>
        <fullName evidence="5">Glyceraldehyde-3-phosphate dehydrogenase [NADP(+)]</fullName>
    </alternativeName>
    <alternativeName>
        <fullName evidence="6">Non-phosphorylating glyceraldehyde 3-phosphate dehydrogenase</fullName>
    </alternativeName>
    <alternativeName>
        <fullName evidence="7">Triosephosphate dehydrogenase</fullName>
    </alternativeName>
</protein>
<dbReference type="GO" id="GO:0008886">
    <property type="term" value="F:glyceraldehyde-3-phosphate dehydrogenase (NADP+) (non-phosphorylating) activity"/>
    <property type="evidence" value="ECO:0007669"/>
    <property type="project" value="UniProtKB-EC"/>
</dbReference>
<dbReference type="InterPro" id="IPR016161">
    <property type="entry name" value="Ald_DH/histidinol_DH"/>
</dbReference>
<name>A0AAV6IMQ1_9ERIC</name>
<dbReference type="GO" id="GO:0008911">
    <property type="term" value="F:lactaldehyde dehydrogenase (NAD+) activity"/>
    <property type="evidence" value="ECO:0007669"/>
    <property type="project" value="TreeGrafter"/>
</dbReference>
<evidence type="ECO:0000259" key="10">
    <source>
        <dbReference type="Pfam" id="PF00171"/>
    </source>
</evidence>
<comment type="catalytic activity">
    <reaction evidence="8">
        <text>D-glyceraldehyde 3-phosphate + NADP(+) + H2O = (2R)-3-phosphoglycerate + NADPH + 2 H(+)</text>
        <dbReference type="Rhea" id="RHEA:14669"/>
        <dbReference type="ChEBI" id="CHEBI:15377"/>
        <dbReference type="ChEBI" id="CHEBI:15378"/>
        <dbReference type="ChEBI" id="CHEBI:57783"/>
        <dbReference type="ChEBI" id="CHEBI:58272"/>
        <dbReference type="ChEBI" id="CHEBI:58349"/>
        <dbReference type="ChEBI" id="CHEBI:59776"/>
        <dbReference type="EC" id="1.2.1.9"/>
    </reaction>
</comment>
<dbReference type="InterPro" id="IPR016162">
    <property type="entry name" value="Ald_DH_N"/>
</dbReference>
<dbReference type="PANTHER" id="PTHR42991:SF1">
    <property type="entry name" value="ALDEHYDE DEHYDROGENASE"/>
    <property type="match status" value="1"/>
</dbReference>
<dbReference type="Proteomes" id="UP000823749">
    <property type="component" value="Chromosome 10"/>
</dbReference>
<dbReference type="PANTHER" id="PTHR42991">
    <property type="entry name" value="ALDEHYDE DEHYDROGENASE"/>
    <property type="match status" value="1"/>
</dbReference>
<dbReference type="SUPFAM" id="SSF53720">
    <property type="entry name" value="ALDH-like"/>
    <property type="match status" value="1"/>
</dbReference>